<evidence type="ECO:0000313" key="9">
    <source>
        <dbReference type="EMBL" id="MBO1901441.1"/>
    </source>
</evidence>
<comment type="function">
    <text evidence="7">The electron transfer flavoprotein serves as a specific electron acceptor for other dehydrogenases. It transfers the electrons to the main respiratory chain via ETF-ubiquinone oxidoreductase (ETF dehydrogenase).</text>
</comment>
<evidence type="ECO:0000259" key="8">
    <source>
        <dbReference type="SMART" id="SM00893"/>
    </source>
</evidence>
<dbReference type="PANTHER" id="PTHR21294:SF8">
    <property type="entry name" value="ELECTRON TRANSFER FLAVOPROTEIN SUBUNIT BETA"/>
    <property type="match status" value="1"/>
</dbReference>
<dbReference type="GO" id="GO:0009055">
    <property type="term" value="F:electron transfer activity"/>
    <property type="evidence" value="ECO:0007669"/>
    <property type="project" value="InterPro"/>
</dbReference>
<gene>
    <name evidence="9" type="ORF">J4H92_05700</name>
</gene>
<dbReference type="PIRSF" id="PIRSF000090">
    <property type="entry name" value="Beta-ETF"/>
    <property type="match status" value="1"/>
</dbReference>
<dbReference type="GO" id="GO:0005829">
    <property type="term" value="C:cytosol"/>
    <property type="evidence" value="ECO:0007669"/>
    <property type="project" value="TreeGrafter"/>
</dbReference>
<accession>A0A939MIY9</accession>
<comment type="similarity">
    <text evidence="2">Belongs to the ETF beta-subunit/FixA family.</text>
</comment>
<dbReference type="InterPro" id="IPR014729">
    <property type="entry name" value="Rossmann-like_a/b/a_fold"/>
</dbReference>
<keyword evidence="10" id="KW-1185">Reference proteome</keyword>
<dbReference type="Gene3D" id="3.40.50.620">
    <property type="entry name" value="HUPs"/>
    <property type="match status" value="1"/>
</dbReference>
<reference evidence="9" key="1">
    <citation type="submission" date="2021-03" db="EMBL/GenBank/DDBJ databases">
        <title>Leucobacter chromiisoli sp. nov., isolated from chromium-containing soil of chemical plant.</title>
        <authorList>
            <person name="Xu Z."/>
        </authorList>
    </citation>
    <scope>NUCLEOTIDE SEQUENCE</scope>
    <source>
        <strain evidence="9">S27</strain>
    </source>
</reference>
<dbReference type="EMBL" id="JAGDYM010000005">
    <property type="protein sequence ID" value="MBO1901441.1"/>
    <property type="molecule type" value="Genomic_DNA"/>
</dbReference>
<evidence type="ECO:0000256" key="6">
    <source>
        <dbReference type="ARBA" id="ARBA00022982"/>
    </source>
</evidence>
<evidence type="ECO:0000256" key="7">
    <source>
        <dbReference type="ARBA" id="ARBA00025649"/>
    </source>
</evidence>
<sequence>MKIAVLVKETPDTYGERHMDASSGRVDRSASAAVIDEISERALEVALSLQDQDRSVEVFAVTMAPDGATKSIRKALAMGAKAAFHIVDPAAAGADALRTAEILSALLRREGFDLIIAGNESTDGRGGVLPAMIAERLGLPAANYLDSVELRGEEIVGTRTVEGGTMRVRTPVPSVISVTERVPEARFPSFKGTLTAKKRPLQLISLAELGVDGRASATEVVSVVERPARAAGVRITDDGSAAGQLADFLASRNLL</sequence>
<dbReference type="PANTHER" id="PTHR21294">
    <property type="entry name" value="ELECTRON TRANSFER FLAVOPROTEIN BETA-SUBUNIT"/>
    <property type="match status" value="1"/>
</dbReference>
<evidence type="ECO:0000256" key="2">
    <source>
        <dbReference type="ARBA" id="ARBA00007557"/>
    </source>
</evidence>
<organism evidence="9 10">
    <name type="scientific">Leucobacter weissii</name>
    <dbReference type="NCBI Taxonomy" id="1983706"/>
    <lineage>
        <taxon>Bacteria</taxon>
        <taxon>Bacillati</taxon>
        <taxon>Actinomycetota</taxon>
        <taxon>Actinomycetes</taxon>
        <taxon>Micrococcales</taxon>
        <taxon>Microbacteriaceae</taxon>
        <taxon>Leucobacter</taxon>
    </lineage>
</organism>
<dbReference type="CDD" id="cd01714">
    <property type="entry name" value="ETF_beta"/>
    <property type="match status" value="1"/>
</dbReference>
<keyword evidence="5" id="KW-0813">Transport</keyword>
<dbReference type="Pfam" id="PF01012">
    <property type="entry name" value="ETF"/>
    <property type="match status" value="1"/>
</dbReference>
<dbReference type="AlphaFoldDB" id="A0A939MIY9"/>
<name>A0A939MIY9_9MICO</name>
<comment type="caution">
    <text evidence="9">The sequence shown here is derived from an EMBL/GenBank/DDBJ whole genome shotgun (WGS) entry which is preliminary data.</text>
</comment>
<dbReference type="SUPFAM" id="SSF52402">
    <property type="entry name" value="Adenine nucleotide alpha hydrolases-like"/>
    <property type="match status" value="1"/>
</dbReference>
<dbReference type="InterPro" id="IPR014730">
    <property type="entry name" value="ETF_a/b_N"/>
</dbReference>
<dbReference type="Proteomes" id="UP000664382">
    <property type="component" value="Unassembled WGS sequence"/>
</dbReference>
<comment type="cofactor">
    <cofactor evidence="1">
        <name>FAD</name>
        <dbReference type="ChEBI" id="CHEBI:57692"/>
    </cofactor>
</comment>
<evidence type="ECO:0000313" key="10">
    <source>
        <dbReference type="Proteomes" id="UP000664382"/>
    </source>
</evidence>
<proteinExistence type="inferred from homology"/>
<evidence type="ECO:0000256" key="3">
    <source>
        <dbReference type="ARBA" id="ARBA00011355"/>
    </source>
</evidence>
<evidence type="ECO:0000256" key="5">
    <source>
        <dbReference type="ARBA" id="ARBA00022448"/>
    </source>
</evidence>
<dbReference type="SMART" id="SM00893">
    <property type="entry name" value="ETF"/>
    <property type="match status" value="1"/>
</dbReference>
<evidence type="ECO:0000256" key="1">
    <source>
        <dbReference type="ARBA" id="ARBA00001974"/>
    </source>
</evidence>
<dbReference type="RefSeq" id="WP_208097030.1">
    <property type="nucleotide sequence ID" value="NZ_JAGDYM010000005.1"/>
</dbReference>
<keyword evidence="6" id="KW-0249">Electron transport</keyword>
<evidence type="ECO:0000256" key="4">
    <source>
        <dbReference type="ARBA" id="ARBA00016797"/>
    </source>
</evidence>
<feature type="domain" description="Electron transfer flavoprotein alpha/beta-subunit N-terminal" evidence="8">
    <location>
        <begin position="23"/>
        <end position="213"/>
    </location>
</feature>
<comment type="subunit">
    <text evidence="3">Heterodimer of an alpha and a beta subunit.</text>
</comment>
<dbReference type="InterPro" id="IPR033948">
    <property type="entry name" value="ETF_beta_N"/>
</dbReference>
<protein>
    <recommendedName>
        <fullName evidence="4">Electron transfer flavoprotein subunit beta</fullName>
    </recommendedName>
</protein>
<dbReference type="InterPro" id="IPR012255">
    <property type="entry name" value="ETF_b"/>
</dbReference>